<feature type="region of interest" description="Disordered" evidence="1">
    <location>
        <begin position="243"/>
        <end position="290"/>
    </location>
</feature>
<protein>
    <submittedName>
        <fullName evidence="2">Uncharacterized protein</fullName>
    </submittedName>
</protein>
<feature type="compositionally biased region" description="Basic and acidic residues" evidence="1">
    <location>
        <begin position="94"/>
        <end position="103"/>
    </location>
</feature>
<feature type="compositionally biased region" description="Basic and acidic residues" evidence="1">
    <location>
        <begin position="185"/>
        <end position="203"/>
    </location>
</feature>
<keyword evidence="3" id="KW-1185">Reference proteome</keyword>
<dbReference type="AlphaFoldDB" id="A0A1Q5UNK1"/>
<feature type="compositionally biased region" description="Acidic residues" evidence="1">
    <location>
        <begin position="19"/>
        <end position="43"/>
    </location>
</feature>
<feature type="compositionally biased region" description="Basic and acidic residues" evidence="1">
    <location>
        <begin position="245"/>
        <end position="261"/>
    </location>
</feature>
<gene>
    <name evidence="2" type="ORF">PENSUB_318</name>
</gene>
<evidence type="ECO:0000313" key="2">
    <source>
        <dbReference type="EMBL" id="OKP14049.1"/>
    </source>
</evidence>
<sequence>MSSPHNLRPRQGGEKEYTELDSETEKEETDTTVEADTSSEDSEEKSCVSAGKSDKKVDSSDGRPSSSRPTARSRRLPLPLSSRTRASAISPTRLTDRTVDLDLTRLYLERTANQQSDSNQTTTMSDTNPNLNQAIQNKAETNPTSNQAINNTSGADQNPNQTINMSDTNPTPVRQAPKRITSEPALRDVNGRAKERPEKDRSSQSENGDWNDGPSRGFDKENRVYLTPRRQLNFAQRHFMRKALRKDPPIPEFPPPRRAEETAPVEETAAPEEEAEEPAPARDGLSHDNVLPEYGYGYGYDVADDDEPSCFRDTLAAIEARDALLAGLIGPSSYNDVLRAFERADSYLRAGARTQYPEMAGETGGDDSWMEEFINMDEFEN</sequence>
<organism evidence="2 3">
    <name type="scientific">Penicillium subrubescens</name>
    <dbReference type="NCBI Taxonomy" id="1316194"/>
    <lineage>
        <taxon>Eukaryota</taxon>
        <taxon>Fungi</taxon>
        <taxon>Dikarya</taxon>
        <taxon>Ascomycota</taxon>
        <taxon>Pezizomycotina</taxon>
        <taxon>Eurotiomycetes</taxon>
        <taxon>Eurotiomycetidae</taxon>
        <taxon>Eurotiales</taxon>
        <taxon>Aspergillaceae</taxon>
        <taxon>Penicillium</taxon>
    </lineage>
</organism>
<dbReference type="EMBL" id="MNBE01000120">
    <property type="protein sequence ID" value="OKP14049.1"/>
    <property type="molecule type" value="Genomic_DNA"/>
</dbReference>
<reference evidence="2 3" key="1">
    <citation type="submission" date="2016-10" db="EMBL/GenBank/DDBJ databases">
        <title>Genome sequence of the ascomycete fungus Penicillium subrubescens.</title>
        <authorList>
            <person name="De Vries R.P."/>
            <person name="Peng M."/>
            <person name="Dilokpimol A."/>
            <person name="Hilden K."/>
            <person name="Makela M.R."/>
            <person name="Grigoriev I."/>
            <person name="Riley R."/>
            <person name="Granchi Z."/>
        </authorList>
    </citation>
    <scope>NUCLEOTIDE SEQUENCE [LARGE SCALE GENOMIC DNA]</scope>
    <source>
        <strain evidence="2 3">CBS 132785</strain>
    </source>
</reference>
<evidence type="ECO:0000256" key="1">
    <source>
        <dbReference type="SAM" id="MobiDB-lite"/>
    </source>
</evidence>
<dbReference type="Proteomes" id="UP000186955">
    <property type="component" value="Unassembled WGS sequence"/>
</dbReference>
<feature type="compositionally biased region" description="Basic and acidic residues" evidence="1">
    <location>
        <begin position="52"/>
        <end position="61"/>
    </location>
</feature>
<feature type="compositionally biased region" description="Polar residues" evidence="1">
    <location>
        <begin position="111"/>
        <end position="172"/>
    </location>
</feature>
<feature type="region of interest" description="Disordered" evidence="1">
    <location>
        <begin position="1"/>
        <end position="224"/>
    </location>
</feature>
<accession>A0A1Q5UNK1</accession>
<name>A0A1Q5UNK1_9EURO</name>
<evidence type="ECO:0000313" key="3">
    <source>
        <dbReference type="Proteomes" id="UP000186955"/>
    </source>
</evidence>
<proteinExistence type="predicted"/>
<feature type="compositionally biased region" description="Low complexity" evidence="1">
    <location>
        <begin position="62"/>
        <end position="87"/>
    </location>
</feature>
<comment type="caution">
    <text evidence="2">The sequence shown here is derived from an EMBL/GenBank/DDBJ whole genome shotgun (WGS) entry which is preliminary data.</text>
</comment>